<proteinExistence type="predicted"/>
<keyword evidence="1" id="KW-0067">ATP-binding</keyword>
<gene>
    <name evidence="1" type="ORF">F8Y55_04835</name>
</gene>
<evidence type="ECO:0000313" key="1">
    <source>
        <dbReference type="EMBL" id="ECZ5737981.1"/>
    </source>
</evidence>
<keyword evidence="1" id="KW-0378">Hydrolase</keyword>
<evidence type="ECO:0000313" key="2">
    <source>
        <dbReference type="Proteomes" id="UP000421425"/>
    </source>
</evidence>
<dbReference type="InterPro" id="IPR050742">
    <property type="entry name" value="Helicase_Restrict-Modif_Enz"/>
</dbReference>
<protein>
    <submittedName>
        <fullName evidence="1">DEAD/DEAH box helicase</fullName>
    </submittedName>
</protein>
<dbReference type="Proteomes" id="UP000421425">
    <property type="component" value="Unassembled WGS sequence"/>
</dbReference>
<organism evidence="1 2">
    <name type="scientific">Campylobacter jejuni</name>
    <dbReference type="NCBI Taxonomy" id="197"/>
    <lineage>
        <taxon>Bacteria</taxon>
        <taxon>Pseudomonadati</taxon>
        <taxon>Campylobacterota</taxon>
        <taxon>Epsilonproteobacteria</taxon>
        <taxon>Campylobacterales</taxon>
        <taxon>Campylobacteraceae</taxon>
        <taxon>Campylobacter</taxon>
    </lineage>
</organism>
<dbReference type="GO" id="GO:0003677">
    <property type="term" value="F:DNA binding"/>
    <property type="evidence" value="ECO:0007669"/>
    <property type="project" value="InterPro"/>
</dbReference>
<keyword evidence="1" id="KW-0547">Nucleotide-binding</keyword>
<sequence>MFNKKLHELLQEEFGKRGIEQIEIPFYVKENLSKELRIYQEKALKYYYANSDSIKQRHLMFNMATGSGKTLIMAALILDCYNKGYRNFIFFVNSTSILEKTKANFANKYSSKYLFKENINIDSKNIEINIINNFFESKNECINIYFTTIQALFSLFKNERENSLSFEDLKDKKLVFLADEAHHLNSDTKNKNENELKEGWEAIIKRAYESNNENLLFEFSATIPQEFNVLEKYQDKIIYEYTLREFCKDGYSKRIFLVKYDNDSLEHRFLGAVLCSLYRELLAQKYNIVLKPVVLFKSESIKESMQNQEKFIDFIDNLESLHIEDFYKNINKESDLLNKSLEFFKKEYQNTYAKTIVNFLKNNFKTLYMLNTNDDKELEKNQILLNSLEEKDNQIRVIFCVDKLNEGWDVLNLFDIVRLGNKKASKTITTKEAQLIGRGARYYPFKGNLFDFDDELKFKRKYDSDLENELNTLERLTYHTRNDVEFIKQLNESMNKEGLLFEEEKTRIDLIVNEKIKEIVENNKIYYANNKRIKKRDLKNFYITRIEMEQKIKGLPIPYFSNSIKESEEKFEEIKEEYDLQKPSALNHIDNIYFLKAMNILGLDFNKINENFTFKSKKDFIENCLKNTVVCFSKRQEFNQINNLEIAKYILENFKSFKQDIKQKYEVSEFITHKFNIGNKVVFKNKENFKEMNFEWLYHKTFCFDSNLEKEFLNFIEVKKDEINKVFSKWFVIRNEGFEEFKIYDNRKDEATYAMGFEPDFIFFGKKNKDDDNFLSIQCFIETKGGHLAIAKDAWKEEFLETLKGKIITTKDDKKLTLQSLPFFVNKDFKMNDKFVSSFDEFVSFQDER</sequence>
<dbReference type="GO" id="GO:0005524">
    <property type="term" value="F:ATP binding"/>
    <property type="evidence" value="ECO:0007669"/>
    <property type="project" value="InterPro"/>
</dbReference>
<dbReference type="Gene3D" id="3.40.50.300">
    <property type="entry name" value="P-loop containing nucleotide triphosphate hydrolases"/>
    <property type="match status" value="1"/>
</dbReference>
<dbReference type="Pfam" id="PF04851">
    <property type="entry name" value="ResIII"/>
    <property type="match status" value="1"/>
</dbReference>
<dbReference type="SMART" id="SM00487">
    <property type="entry name" value="DEXDc"/>
    <property type="match status" value="1"/>
</dbReference>
<dbReference type="RefSeq" id="WP_002871358.1">
    <property type="nucleotide sequence ID" value="NZ_JASUQX010000001.1"/>
</dbReference>
<dbReference type="SUPFAM" id="SSF52540">
    <property type="entry name" value="P-loop containing nucleoside triphosphate hydrolases"/>
    <property type="match status" value="2"/>
</dbReference>
<dbReference type="PROSITE" id="PS51192">
    <property type="entry name" value="HELICASE_ATP_BIND_1"/>
    <property type="match status" value="1"/>
</dbReference>
<name>A0A431CU34_CAMJU</name>
<dbReference type="PANTHER" id="PTHR47396">
    <property type="entry name" value="TYPE I RESTRICTION ENZYME ECOKI R PROTEIN"/>
    <property type="match status" value="1"/>
</dbReference>
<dbReference type="GO" id="GO:0016787">
    <property type="term" value="F:hydrolase activity"/>
    <property type="evidence" value="ECO:0007669"/>
    <property type="project" value="InterPro"/>
</dbReference>
<dbReference type="CDD" id="cd18785">
    <property type="entry name" value="SF2_C"/>
    <property type="match status" value="1"/>
</dbReference>
<keyword evidence="1" id="KW-0347">Helicase</keyword>
<dbReference type="CDD" id="cd17926">
    <property type="entry name" value="DEXHc_RE"/>
    <property type="match status" value="1"/>
</dbReference>
<dbReference type="InterPro" id="IPR006935">
    <property type="entry name" value="Helicase/UvrB_N"/>
</dbReference>
<dbReference type="AlphaFoldDB" id="A0A431CU34"/>
<dbReference type="PANTHER" id="PTHR47396:SF1">
    <property type="entry name" value="ATP-DEPENDENT HELICASE IRC3-RELATED"/>
    <property type="match status" value="1"/>
</dbReference>
<dbReference type="GO" id="GO:0004386">
    <property type="term" value="F:helicase activity"/>
    <property type="evidence" value="ECO:0007669"/>
    <property type="project" value="UniProtKB-KW"/>
</dbReference>
<accession>A0A431CU34</accession>
<comment type="caution">
    <text evidence="1">The sequence shown here is derived from an EMBL/GenBank/DDBJ whole genome shotgun (WGS) entry which is preliminary data.</text>
</comment>
<reference evidence="1 2" key="1">
    <citation type="submission" date="2019-10" db="EMBL/GenBank/DDBJ databases">
        <authorList>
            <consortium name="PulseNet: The National Subtyping Network for Foodborne Disease Surveillance"/>
            <person name="Tarr C.L."/>
            <person name="Trees E."/>
            <person name="Katz L.S."/>
            <person name="Carleton-Romer H.A."/>
            <person name="Stroika S."/>
            <person name="Kucerova Z."/>
            <person name="Roache K.F."/>
            <person name="Sabol A.L."/>
            <person name="Besser J."/>
            <person name="Gerner-Smidt P."/>
        </authorList>
    </citation>
    <scope>NUCLEOTIDE SEQUENCE [LARGE SCALE GENOMIC DNA]</scope>
    <source>
        <strain evidence="1 2">PNUSAC012091</strain>
    </source>
</reference>
<dbReference type="InterPro" id="IPR027417">
    <property type="entry name" value="P-loop_NTPase"/>
</dbReference>
<dbReference type="InterPro" id="IPR014001">
    <property type="entry name" value="Helicase_ATP-bd"/>
</dbReference>
<dbReference type="EMBL" id="AALHBX010000006">
    <property type="protein sequence ID" value="ECZ5737981.1"/>
    <property type="molecule type" value="Genomic_DNA"/>
</dbReference>
<dbReference type="GO" id="GO:0005829">
    <property type="term" value="C:cytosol"/>
    <property type="evidence" value="ECO:0007669"/>
    <property type="project" value="TreeGrafter"/>
</dbReference>